<accession>A0A1Y2SYF6</accession>
<gene>
    <name evidence="2" type="ORF">B9T39_00485</name>
</gene>
<dbReference type="SUPFAM" id="SSF51735">
    <property type="entry name" value="NAD(P)-binding Rossmann-fold domains"/>
    <property type="match status" value="1"/>
</dbReference>
<comment type="caution">
    <text evidence="2">The sequence shown here is derived from an EMBL/GenBank/DDBJ whole genome shotgun (WGS) entry which is preliminary data.</text>
</comment>
<dbReference type="PANTHER" id="PTHR15020">
    <property type="entry name" value="FLAVIN REDUCTASE-RELATED"/>
    <property type="match status" value="1"/>
</dbReference>
<organism evidence="2 3">
    <name type="scientific">Alloscardovia macacae</name>
    <dbReference type="NCBI Taxonomy" id="1160091"/>
    <lineage>
        <taxon>Bacteria</taxon>
        <taxon>Bacillati</taxon>
        <taxon>Actinomycetota</taxon>
        <taxon>Actinomycetes</taxon>
        <taxon>Bifidobacteriales</taxon>
        <taxon>Bifidobacteriaceae</taxon>
        <taxon>Alloscardovia</taxon>
    </lineage>
</organism>
<proteinExistence type="predicted"/>
<dbReference type="RefSeq" id="WP_086105855.1">
    <property type="nucleotide sequence ID" value="NZ_NEKB01000001.1"/>
</dbReference>
<feature type="domain" description="NAD(P)-binding" evidence="1">
    <location>
        <begin position="8"/>
        <end position="197"/>
    </location>
</feature>
<dbReference type="AlphaFoldDB" id="A0A1Y2SYF6"/>
<dbReference type="InterPro" id="IPR036291">
    <property type="entry name" value="NAD(P)-bd_dom_sf"/>
</dbReference>
<evidence type="ECO:0000259" key="1">
    <source>
        <dbReference type="Pfam" id="PF13460"/>
    </source>
</evidence>
<dbReference type="Gene3D" id="3.40.50.720">
    <property type="entry name" value="NAD(P)-binding Rossmann-like Domain"/>
    <property type="match status" value="1"/>
</dbReference>
<name>A0A1Y2SYF6_9BIFI</name>
<sequence length="212" mass="22827">MTNVTIIGATGSLGRVVTRALLKKTDAHLTLFSRTALSLVANLRVTRMSASTDNASALEDAVRDADVVFVALSGDLPFMAGQVVAAMNRVGARRIVFVSAYGIYGEVADERDGRQSRDVRGSESSGIPDILLPYLRAADIIESSGLDYTILRPGWFKDSADGEPGHYQLIPKGRLVHGHDVARESIADVVCRVVENPYELSGENVAIIDVQE</sequence>
<dbReference type="Pfam" id="PF13460">
    <property type="entry name" value="NAD_binding_10"/>
    <property type="match status" value="1"/>
</dbReference>
<dbReference type="OrthoDB" id="5510591at2"/>
<dbReference type="Proteomes" id="UP000243540">
    <property type="component" value="Unassembled WGS sequence"/>
</dbReference>
<reference evidence="2 3" key="1">
    <citation type="submission" date="2017-04" db="EMBL/GenBank/DDBJ databases">
        <title>Draft genome sequences of Alloscardovia macacae UMA81211 and UMA81212 isolated from the feces of a rhesus macaque (Macaca mulatta).</title>
        <authorList>
            <person name="Albert K."/>
            <person name="Sela D.A."/>
        </authorList>
    </citation>
    <scope>NUCLEOTIDE SEQUENCE [LARGE SCALE GENOMIC DNA]</scope>
    <source>
        <strain evidence="2 3">UMA81212</strain>
    </source>
</reference>
<dbReference type="STRING" id="1160091.B9T39_00485"/>
<evidence type="ECO:0000313" key="2">
    <source>
        <dbReference type="EMBL" id="OTA30217.1"/>
    </source>
</evidence>
<dbReference type="EMBL" id="NEKC01000001">
    <property type="protein sequence ID" value="OTA30217.1"/>
    <property type="molecule type" value="Genomic_DNA"/>
</dbReference>
<evidence type="ECO:0000313" key="3">
    <source>
        <dbReference type="Proteomes" id="UP000243540"/>
    </source>
</evidence>
<dbReference type="InterPro" id="IPR016040">
    <property type="entry name" value="NAD(P)-bd_dom"/>
</dbReference>
<protein>
    <recommendedName>
        <fullName evidence="1">NAD(P)-binding domain-containing protein</fullName>
    </recommendedName>
</protein>
<dbReference type="PANTHER" id="PTHR15020:SF50">
    <property type="entry name" value="UPF0659 PROTEIN YMR090W"/>
    <property type="match status" value="1"/>
</dbReference>